<gene>
    <name evidence="1" type="ORF">FIL88_15660</name>
</gene>
<evidence type="ECO:0000313" key="2">
    <source>
        <dbReference type="Proteomes" id="UP000315816"/>
    </source>
</evidence>
<dbReference type="AlphaFoldDB" id="A0A545SLT7"/>
<reference evidence="1 2" key="1">
    <citation type="submission" date="2019-06" db="EMBL/GenBank/DDBJ databases">
        <title>A novel species of marine bacteria.</title>
        <authorList>
            <person name="Wang Y."/>
        </authorList>
    </citation>
    <scope>NUCLEOTIDE SEQUENCE [LARGE SCALE GENOMIC DNA]</scope>
    <source>
        <strain evidence="1 2">MA1-10</strain>
    </source>
</reference>
<protein>
    <submittedName>
        <fullName evidence="1">Uncharacterized protein</fullName>
    </submittedName>
</protein>
<organism evidence="1 2">
    <name type="scientific">Aliiroseovarius halocynthiae</name>
    <dbReference type="NCBI Taxonomy" id="985055"/>
    <lineage>
        <taxon>Bacteria</taxon>
        <taxon>Pseudomonadati</taxon>
        <taxon>Pseudomonadota</taxon>
        <taxon>Alphaproteobacteria</taxon>
        <taxon>Rhodobacterales</taxon>
        <taxon>Paracoccaceae</taxon>
        <taxon>Aliiroseovarius</taxon>
    </lineage>
</organism>
<comment type="caution">
    <text evidence="1">The sequence shown here is derived from an EMBL/GenBank/DDBJ whole genome shotgun (WGS) entry which is preliminary data.</text>
</comment>
<dbReference type="RefSeq" id="WP_142854814.1">
    <property type="nucleotide sequence ID" value="NZ_FXWW01000009.1"/>
</dbReference>
<dbReference type="Proteomes" id="UP000315816">
    <property type="component" value="Unassembled WGS sequence"/>
</dbReference>
<proteinExistence type="predicted"/>
<name>A0A545SLT7_9RHOB</name>
<accession>A0A545SLT7</accession>
<dbReference type="EMBL" id="VICH01000014">
    <property type="protein sequence ID" value="TQV65921.1"/>
    <property type="molecule type" value="Genomic_DNA"/>
</dbReference>
<evidence type="ECO:0000313" key="1">
    <source>
        <dbReference type="EMBL" id="TQV65921.1"/>
    </source>
</evidence>
<sequence>MATDLRTAYPEFAVFAAQADQYVADQCISGTPIAGISNDYATHACDGWLKILFHYAVHGNDQHQAGQYTRLKQELRRVTSDQQISDLLTIQGALAGIVILEPSSARKDLEALIAELEKAITLGML</sequence>
<keyword evidence="2" id="KW-1185">Reference proteome</keyword>